<dbReference type="InterPro" id="IPR000626">
    <property type="entry name" value="Ubiquitin-like_dom"/>
</dbReference>
<evidence type="ECO:0000256" key="1">
    <source>
        <dbReference type="SAM" id="MobiDB-lite"/>
    </source>
</evidence>
<keyword evidence="4" id="KW-1185">Reference proteome</keyword>
<dbReference type="InterPro" id="IPR029071">
    <property type="entry name" value="Ubiquitin-like_domsf"/>
</dbReference>
<feature type="region of interest" description="Disordered" evidence="1">
    <location>
        <begin position="1"/>
        <end position="68"/>
    </location>
</feature>
<evidence type="ECO:0000313" key="4">
    <source>
        <dbReference type="Proteomes" id="UP000654075"/>
    </source>
</evidence>
<proteinExistence type="predicted"/>
<feature type="domain" description="Ubiquitin-like" evidence="2">
    <location>
        <begin position="153"/>
        <end position="231"/>
    </location>
</feature>
<comment type="caution">
    <text evidence="3">The sequence shown here is derived from an EMBL/GenBank/DDBJ whole genome shotgun (WGS) entry which is preliminary data.</text>
</comment>
<accession>A0A813ET35</accession>
<reference evidence="3" key="1">
    <citation type="submission" date="2021-02" db="EMBL/GenBank/DDBJ databases">
        <authorList>
            <person name="Dougan E. K."/>
            <person name="Rhodes N."/>
            <person name="Thang M."/>
            <person name="Chan C."/>
        </authorList>
    </citation>
    <scope>NUCLEOTIDE SEQUENCE</scope>
</reference>
<gene>
    <name evidence="3" type="ORF">PGLA1383_LOCUS21690</name>
</gene>
<protein>
    <recommendedName>
        <fullName evidence="2">Ubiquitin-like domain-containing protein</fullName>
    </recommendedName>
</protein>
<evidence type="ECO:0000313" key="3">
    <source>
        <dbReference type="EMBL" id="CAE8603481.1"/>
    </source>
</evidence>
<dbReference type="Proteomes" id="UP000654075">
    <property type="component" value="Unassembled WGS sequence"/>
</dbReference>
<dbReference type="AlphaFoldDB" id="A0A813ET35"/>
<name>A0A813ET35_POLGL</name>
<organism evidence="3 4">
    <name type="scientific">Polarella glacialis</name>
    <name type="common">Dinoflagellate</name>
    <dbReference type="NCBI Taxonomy" id="89957"/>
    <lineage>
        <taxon>Eukaryota</taxon>
        <taxon>Sar</taxon>
        <taxon>Alveolata</taxon>
        <taxon>Dinophyceae</taxon>
        <taxon>Suessiales</taxon>
        <taxon>Suessiaceae</taxon>
        <taxon>Polarella</taxon>
    </lineage>
</organism>
<dbReference type="CDD" id="cd17039">
    <property type="entry name" value="Ubl_ubiquitin_like"/>
    <property type="match status" value="1"/>
</dbReference>
<feature type="compositionally biased region" description="Basic and acidic residues" evidence="1">
    <location>
        <begin position="11"/>
        <end position="24"/>
    </location>
</feature>
<dbReference type="EMBL" id="CAJNNV010015437">
    <property type="protein sequence ID" value="CAE8603481.1"/>
    <property type="molecule type" value="Genomic_DNA"/>
</dbReference>
<dbReference type="SUPFAM" id="SSF54236">
    <property type="entry name" value="Ubiquitin-like"/>
    <property type="match status" value="1"/>
</dbReference>
<feature type="compositionally biased region" description="Acidic residues" evidence="1">
    <location>
        <begin position="29"/>
        <end position="41"/>
    </location>
</feature>
<evidence type="ECO:0000259" key="2">
    <source>
        <dbReference type="PROSITE" id="PS50053"/>
    </source>
</evidence>
<dbReference type="PROSITE" id="PS50053">
    <property type="entry name" value="UBIQUITIN_2"/>
    <property type="match status" value="1"/>
</dbReference>
<feature type="compositionally biased region" description="Acidic residues" evidence="1">
    <location>
        <begin position="49"/>
        <end position="68"/>
    </location>
</feature>
<sequence>MQPPSANMAPQKKDEPESSNKEEENVSGNEEDVSGSEETNEDSAKKDEEDVAAADENNEGSAEDDDVDVAVEPETLAAGSAEDDEVDVAVETETLAAGSAEDDEVDVVVETETLAELKAIAKQMTAALKVLHARIKTMEAASPSKTIQNQEILTLNITIPDKQSVTIRIMRGSTVAKLKQRIIDECFPALKKPKELKIEFQGVPGENMKGLNFYKVTNETRIVAQIAGRGGGKRAKVVPINQFDVLAANDSDAPVVQETLNSLTIAWTAEHWEVFLSRNGETGFTVQSLTEMKLSMKTGAPSVKMSNLLGFVWQFQAIKAMCERLELVVRYVRARFVLNYECFSNQAVFNTLIDQVIGGKKAAAALSAIQGEP</sequence>